<sequence length="200" mass="22354">MSLGESDIIKWLSESQLFYVTAADDDELSATLTDSDLDNFRLSFCCKNVSSKEMKNTKCNKVKKQILNECPSMIDDSTSIHSANIVPQTPYQQTGVVIQSRTIPLRIELDYESKFDVVDRPVLNRVTAIHLAAEYRFGQILDATPTDLDTSISTWPASTTATKSSRNSSKPANRRLASYRSERPNLLLSAAELASQEREL</sequence>
<dbReference type="AlphaFoldDB" id="A0ABD2W0V9"/>
<comment type="caution">
    <text evidence="1">The sequence shown here is derived from an EMBL/GenBank/DDBJ whole genome shotgun (WGS) entry which is preliminary data.</text>
</comment>
<gene>
    <name evidence="1" type="ORF">TKK_018140</name>
</gene>
<organism evidence="1 2">
    <name type="scientific">Trichogramma kaykai</name>
    <dbReference type="NCBI Taxonomy" id="54128"/>
    <lineage>
        <taxon>Eukaryota</taxon>
        <taxon>Metazoa</taxon>
        <taxon>Ecdysozoa</taxon>
        <taxon>Arthropoda</taxon>
        <taxon>Hexapoda</taxon>
        <taxon>Insecta</taxon>
        <taxon>Pterygota</taxon>
        <taxon>Neoptera</taxon>
        <taxon>Endopterygota</taxon>
        <taxon>Hymenoptera</taxon>
        <taxon>Apocrita</taxon>
        <taxon>Proctotrupomorpha</taxon>
        <taxon>Chalcidoidea</taxon>
        <taxon>Trichogrammatidae</taxon>
        <taxon>Trichogramma</taxon>
    </lineage>
</organism>
<accession>A0ABD2W0V9</accession>
<dbReference type="EMBL" id="JBJJXI010000147">
    <property type="protein sequence ID" value="KAL3386262.1"/>
    <property type="molecule type" value="Genomic_DNA"/>
</dbReference>
<evidence type="ECO:0000313" key="2">
    <source>
        <dbReference type="Proteomes" id="UP001627154"/>
    </source>
</evidence>
<keyword evidence="2" id="KW-1185">Reference proteome</keyword>
<protein>
    <recommendedName>
        <fullName evidence="3">SAM domain-containing protein</fullName>
    </recommendedName>
</protein>
<name>A0ABD2W0V9_9HYME</name>
<dbReference type="Proteomes" id="UP001627154">
    <property type="component" value="Unassembled WGS sequence"/>
</dbReference>
<proteinExistence type="predicted"/>
<evidence type="ECO:0008006" key="3">
    <source>
        <dbReference type="Google" id="ProtNLM"/>
    </source>
</evidence>
<reference evidence="1 2" key="1">
    <citation type="journal article" date="2024" name="bioRxiv">
        <title>A reference genome for Trichogramma kaykai: A tiny desert-dwelling parasitoid wasp with competing sex-ratio distorters.</title>
        <authorList>
            <person name="Culotta J."/>
            <person name="Lindsey A.R."/>
        </authorList>
    </citation>
    <scope>NUCLEOTIDE SEQUENCE [LARGE SCALE GENOMIC DNA]</scope>
    <source>
        <strain evidence="1 2">KSX58</strain>
    </source>
</reference>
<evidence type="ECO:0000313" key="1">
    <source>
        <dbReference type="EMBL" id="KAL3386262.1"/>
    </source>
</evidence>